<accession>A0A2Z3GY22</accession>
<dbReference type="AlphaFoldDB" id="A0A2Z3GY22"/>
<keyword evidence="1" id="KW-0472">Membrane</keyword>
<dbReference type="Proteomes" id="UP000245802">
    <property type="component" value="Chromosome"/>
</dbReference>
<keyword evidence="1" id="KW-0812">Transmembrane</keyword>
<dbReference type="EMBL" id="CP025958">
    <property type="protein sequence ID" value="AWM39389.1"/>
    <property type="molecule type" value="Genomic_DNA"/>
</dbReference>
<keyword evidence="1" id="KW-1133">Transmembrane helix</keyword>
<organism evidence="3 4">
    <name type="scientific">Gemmata obscuriglobus</name>
    <dbReference type="NCBI Taxonomy" id="114"/>
    <lineage>
        <taxon>Bacteria</taxon>
        <taxon>Pseudomonadati</taxon>
        <taxon>Planctomycetota</taxon>
        <taxon>Planctomycetia</taxon>
        <taxon>Gemmatales</taxon>
        <taxon>Gemmataceae</taxon>
        <taxon>Gemmata</taxon>
    </lineage>
</organism>
<reference evidence="3 4" key="1">
    <citation type="submission" date="2018-01" db="EMBL/GenBank/DDBJ databases">
        <title>G. obscuriglobus.</title>
        <authorList>
            <person name="Franke J."/>
            <person name="Blomberg W."/>
            <person name="Selmecki A."/>
        </authorList>
    </citation>
    <scope>NUCLEOTIDE SEQUENCE [LARGE SCALE GENOMIC DNA]</scope>
    <source>
        <strain evidence="3 4">DSM 5831</strain>
    </source>
</reference>
<dbReference type="RefSeq" id="WP_010033937.1">
    <property type="nucleotide sequence ID" value="NZ_CP025958.1"/>
</dbReference>
<dbReference type="InterPro" id="IPR025565">
    <property type="entry name" value="DUF4328"/>
</dbReference>
<evidence type="ECO:0000256" key="1">
    <source>
        <dbReference type="SAM" id="Phobius"/>
    </source>
</evidence>
<dbReference type="OrthoDB" id="289089at2"/>
<keyword evidence="4" id="KW-1185">Reference proteome</keyword>
<evidence type="ECO:0000259" key="2">
    <source>
        <dbReference type="Pfam" id="PF14219"/>
    </source>
</evidence>
<feature type="transmembrane region" description="Helical" evidence="1">
    <location>
        <begin position="53"/>
        <end position="70"/>
    </location>
</feature>
<proteinExistence type="predicted"/>
<protein>
    <submittedName>
        <fullName evidence="3">DUF4328 domain-containing protein</fullName>
    </submittedName>
</protein>
<gene>
    <name evidence="3" type="ORF">C1280_21980</name>
</gene>
<evidence type="ECO:0000313" key="3">
    <source>
        <dbReference type="EMBL" id="AWM39389.1"/>
    </source>
</evidence>
<dbReference type="KEGG" id="gog:C1280_21980"/>
<feature type="transmembrane region" description="Helical" evidence="1">
    <location>
        <begin position="109"/>
        <end position="129"/>
    </location>
</feature>
<feature type="domain" description="DUF4328" evidence="2">
    <location>
        <begin position="3"/>
        <end position="88"/>
    </location>
</feature>
<name>A0A2Z3GY22_9BACT</name>
<dbReference type="Pfam" id="PF14219">
    <property type="entry name" value="DUF4328"/>
    <property type="match status" value="1"/>
</dbReference>
<sequence length="153" mass="17440">MFDSDFFEVLCGLGCFVTSVVLAIVLAAGFLSALQKALLRVEPENRRMSPGQVWLNLIPIFNLVWCTVTVERVAESLRNEFLARQMHSRRETYGRTRGLTLLTLLASGVLFYPAFITYPIAFVYAILYWRQISRYAERLKPGAYAPPPTDEAW</sequence>
<feature type="transmembrane region" description="Helical" evidence="1">
    <location>
        <begin position="6"/>
        <end position="32"/>
    </location>
</feature>
<evidence type="ECO:0000313" key="4">
    <source>
        <dbReference type="Proteomes" id="UP000245802"/>
    </source>
</evidence>